<dbReference type="Proteomes" id="UP001222325">
    <property type="component" value="Unassembled WGS sequence"/>
</dbReference>
<dbReference type="AlphaFoldDB" id="A0AAD6XTD2"/>
<evidence type="ECO:0000313" key="2">
    <source>
        <dbReference type="Proteomes" id="UP001222325"/>
    </source>
</evidence>
<dbReference type="EMBL" id="JARJCN010000020">
    <property type="protein sequence ID" value="KAJ7091505.1"/>
    <property type="molecule type" value="Genomic_DNA"/>
</dbReference>
<organism evidence="1 2">
    <name type="scientific">Mycena belliarum</name>
    <dbReference type="NCBI Taxonomy" id="1033014"/>
    <lineage>
        <taxon>Eukaryota</taxon>
        <taxon>Fungi</taxon>
        <taxon>Dikarya</taxon>
        <taxon>Basidiomycota</taxon>
        <taxon>Agaricomycotina</taxon>
        <taxon>Agaricomycetes</taxon>
        <taxon>Agaricomycetidae</taxon>
        <taxon>Agaricales</taxon>
        <taxon>Marasmiineae</taxon>
        <taxon>Mycenaceae</taxon>
        <taxon>Mycena</taxon>
    </lineage>
</organism>
<reference evidence="1" key="1">
    <citation type="submission" date="2023-03" db="EMBL/GenBank/DDBJ databases">
        <title>Massive genome expansion in bonnet fungi (Mycena s.s.) driven by repeated elements and novel gene families across ecological guilds.</title>
        <authorList>
            <consortium name="Lawrence Berkeley National Laboratory"/>
            <person name="Harder C.B."/>
            <person name="Miyauchi S."/>
            <person name="Viragh M."/>
            <person name="Kuo A."/>
            <person name="Thoen E."/>
            <person name="Andreopoulos B."/>
            <person name="Lu D."/>
            <person name="Skrede I."/>
            <person name="Drula E."/>
            <person name="Henrissat B."/>
            <person name="Morin E."/>
            <person name="Kohler A."/>
            <person name="Barry K."/>
            <person name="LaButti K."/>
            <person name="Morin E."/>
            <person name="Salamov A."/>
            <person name="Lipzen A."/>
            <person name="Mereny Z."/>
            <person name="Hegedus B."/>
            <person name="Baldrian P."/>
            <person name="Stursova M."/>
            <person name="Weitz H."/>
            <person name="Taylor A."/>
            <person name="Grigoriev I.V."/>
            <person name="Nagy L.G."/>
            <person name="Martin F."/>
            <person name="Kauserud H."/>
        </authorList>
    </citation>
    <scope>NUCLEOTIDE SEQUENCE</scope>
    <source>
        <strain evidence="1">CBHHK173m</strain>
    </source>
</reference>
<name>A0AAD6XTD2_9AGAR</name>
<keyword evidence="2" id="KW-1185">Reference proteome</keyword>
<protein>
    <submittedName>
        <fullName evidence="1">Uncharacterized protein</fullName>
    </submittedName>
</protein>
<sequence length="370" mass="41447">MLVSGGGRKKGHMSQCCHIDFQNTTRVLMLDKLPPELCARIFQFACTDSGYTGRSLSLVSRYIHETSQPAKLQSIALVGRKQILDFAVLLSRTPAHLRTTRYLFVNGQETKTEWKQLMDEAYGGPEKAAEYRRKCAILLPPDEVRRMQALQSEIMQEEDKANRFLDRFGAEGARAVESILRGVGPTLELLDVALNEHVAMRMSSTLSLPRLLDLTTRCSFPLEPMGGTLLLAPCPSLHRLHIVEVTTQRPWTTSFFKNGISQFAPALTHLRLSGLRNGISALIELPATLQQVVIKPGVPPASNARYMVVAAYRQLLHQARELRDLAPDVVVLRRADDHFPTQDVYYREWVEKAAGGPSDWDVSDLDEVEA</sequence>
<evidence type="ECO:0000313" key="1">
    <source>
        <dbReference type="EMBL" id="KAJ7091505.1"/>
    </source>
</evidence>
<comment type="caution">
    <text evidence="1">The sequence shown here is derived from an EMBL/GenBank/DDBJ whole genome shotgun (WGS) entry which is preliminary data.</text>
</comment>
<accession>A0AAD6XTD2</accession>
<proteinExistence type="predicted"/>
<gene>
    <name evidence="1" type="ORF">B0H15DRAFT_239990</name>
</gene>